<dbReference type="Proteomes" id="UP000310016">
    <property type="component" value="Unassembled WGS sequence"/>
</dbReference>
<proteinExistence type="predicted"/>
<protein>
    <submittedName>
        <fullName evidence="1">PAAR domain-containing protein</fullName>
    </submittedName>
</protein>
<gene>
    <name evidence="1" type="ORF">FAZ21_01665</name>
</gene>
<comment type="caution">
    <text evidence="1">The sequence shown here is derived from an EMBL/GenBank/DDBJ whole genome shotgun (WGS) entry which is preliminary data.</text>
</comment>
<dbReference type="InterPro" id="IPR008727">
    <property type="entry name" value="PAAR_motif"/>
</dbReference>
<sequence length="194" mass="20834">MRKHRGVSAMAIAGFIVLGDRTSHGGVVISGDPQHTVDGRPVARLGDLATCPRCGRLTHIVSSRYPTPDEGNPPAYHLDMLECGAVLYSRYNDQCGWDGASEADLLPPPQQMIDRPLPLFHSHFVLRNSRSGTPLPGLRYRIVTTDNGAVSGITDHLGRTSAVTTASPLPIDIHLVDDMENVGMASDAPTDMAD</sequence>
<dbReference type="Pfam" id="PF05488">
    <property type="entry name" value="PAAR_motif"/>
    <property type="match status" value="1"/>
</dbReference>
<reference evidence="1 2" key="1">
    <citation type="submission" date="2019-04" db="EMBL/GenBank/DDBJ databases">
        <title>Chitiniphilus eburnea sp. nov., a novel chitinolytic bacterium isolated from aquaculture sludge.</title>
        <authorList>
            <person name="Sheng M."/>
        </authorList>
    </citation>
    <scope>NUCLEOTIDE SEQUENCE [LARGE SCALE GENOMIC DNA]</scope>
    <source>
        <strain evidence="1 2">HX-2-15</strain>
    </source>
</reference>
<evidence type="ECO:0000313" key="2">
    <source>
        <dbReference type="Proteomes" id="UP000310016"/>
    </source>
</evidence>
<organism evidence="1 2">
    <name type="scientific">Chitiniphilus eburneus</name>
    <dbReference type="NCBI Taxonomy" id="2571148"/>
    <lineage>
        <taxon>Bacteria</taxon>
        <taxon>Pseudomonadati</taxon>
        <taxon>Pseudomonadota</taxon>
        <taxon>Betaproteobacteria</taxon>
        <taxon>Neisseriales</taxon>
        <taxon>Chitinibacteraceae</taxon>
        <taxon>Chitiniphilus</taxon>
    </lineage>
</organism>
<dbReference type="CDD" id="cd14744">
    <property type="entry name" value="PAAR_CT_2"/>
    <property type="match status" value="1"/>
</dbReference>
<accession>A0A4U0QC93</accession>
<dbReference type="Gene3D" id="2.60.200.60">
    <property type="match status" value="1"/>
</dbReference>
<dbReference type="OrthoDB" id="8686772at2"/>
<dbReference type="EMBL" id="SUMF01000001">
    <property type="protein sequence ID" value="TJZ79019.1"/>
    <property type="molecule type" value="Genomic_DNA"/>
</dbReference>
<keyword evidence="2" id="KW-1185">Reference proteome</keyword>
<dbReference type="AlphaFoldDB" id="A0A4U0QC93"/>
<name>A0A4U0QC93_9NEIS</name>
<evidence type="ECO:0000313" key="1">
    <source>
        <dbReference type="EMBL" id="TJZ79019.1"/>
    </source>
</evidence>